<dbReference type="Gene3D" id="3.60.21.10">
    <property type="match status" value="1"/>
</dbReference>
<dbReference type="InterPro" id="IPR029052">
    <property type="entry name" value="Metallo-depent_PP-like"/>
</dbReference>
<evidence type="ECO:0000313" key="3">
    <source>
        <dbReference type="Proteomes" id="UP000267368"/>
    </source>
</evidence>
<sequence>MFYISDTHFGHANIIRLSNRPFLDIAEMNAELIARWNAKVTDDDDVYMLGDFAYRSAEATSVIAGKLKGRKHLVIGNHDNRWMKEPKACAQFVEIARLMEIDDGGRLVTLCHYPMMSWHDMARERGWHVHGHIHENTDAPYWPLLKSMDKALNACVEVNGYEPVTFDELLENNRVWKAAH</sequence>
<feature type="domain" description="Calcineurin-like phosphoesterase" evidence="1">
    <location>
        <begin position="4"/>
        <end position="112"/>
    </location>
</feature>
<dbReference type="SUPFAM" id="SSF56300">
    <property type="entry name" value="Metallo-dependent phosphatases"/>
    <property type="match status" value="1"/>
</dbReference>
<proteinExistence type="predicted"/>
<keyword evidence="3" id="KW-1185">Reference proteome</keyword>
<reference evidence="3" key="1">
    <citation type="submission" date="2018-05" db="EMBL/GenBank/DDBJ databases">
        <title>Genome Sequencing of selected type strains of the family Eggerthellaceae.</title>
        <authorList>
            <person name="Danylec N."/>
            <person name="Stoll D.A."/>
            <person name="Doetsch A."/>
            <person name="Huch M."/>
        </authorList>
    </citation>
    <scope>NUCLEOTIDE SEQUENCE [LARGE SCALE GENOMIC DNA]</scope>
    <source>
        <strain evidence="3">DSM 17537</strain>
    </source>
</reference>
<gene>
    <name evidence="2" type="ORF">DMP07_03115</name>
</gene>
<dbReference type="EMBL" id="QICB01000002">
    <property type="protein sequence ID" value="RNL20931.1"/>
    <property type="molecule type" value="Genomic_DNA"/>
</dbReference>
<protein>
    <recommendedName>
        <fullName evidence="1">Calcineurin-like phosphoesterase domain-containing protein</fullName>
    </recommendedName>
</protein>
<evidence type="ECO:0000313" key="2">
    <source>
        <dbReference type="EMBL" id="RNL20931.1"/>
    </source>
</evidence>
<comment type="caution">
    <text evidence="2">The sequence shown here is derived from an EMBL/GenBank/DDBJ whole genome shotgun (WGS) entry which is preliminary data.</text>
</comment>
<dbReference type="AlphaFoldDB" id="A0A3N0AGS6"/>
<dbReference type="InterPro" id="IPR004843">
    <property type="entry name" value="Calcineurin-like_PHP"/>
</dbReference>
<dbReference type="Proteomes" id="UP000267368">
    <property type="component" value="Unassembled WGS sequence"/>
</dbReference>
<dbReference type="GO" id="GO:0016787">
    <property type="term" value="F:hydrolase activity"/>
    <property type="evidence" value="ECO:0007669"/>
    <property type="project" value="InterPro"/>
</dbReference>
<name>A0A3N0AGS6_9ACTN</name>
<organism evidence="2 3">
    <name type="scientific">Slackia faecicanis</name>
    <dbReference type="NCBI Taxonomy" id="255723"/>
    <lineage>
        <taxon>Bacteria</taxon>
        <taxon>Bacillati</taxon>
        <taxon>Actinomycetota</taxon>
        <taxon>Coriobacteriia</taxon>
        <taxon>Eggerthellales</taxon>
        <taxon>Eggerthellaceae</taxon>
        <taxon>Slackia</taxon>
    </lineage>
</organism>
<evidence type="ECO:0000259" key="1">
    <source>
        <dbReference type="Pfam" id="PF00149"/>
    </source>
</evidence>
<dbReference type="OrthoDB" id="5380073at2"/>
<dbReference type="Pfam" id="PF00149">
    <property type="entry name" value="Metallophos"/>
    <property type="match status" value="1"/>
</dbReference>
<accession>A0A3N0AGS6</accession>